<evidence type="ECO:0000256" key="8">
    <source>
        <dbReference type="ARBA" id="ARBA00023242"/>
    </source>
</evidence>
<evidence type="ECO:0000256" key="6">
    <source>
        <dbReference type="ARBA" id="ARBA00022490"/>
    </source>
</evidence>
<evidence type="ECO:0000313" key="11">
    <source>
        <dbReference type="Proteomes" id="UP001461498"/>
    </source>
</evidence>
<dbReference type="PANTHER" id="PTHR15641">
    <property type="entry name" value="ELONGATOR COMPLEX PROTEIN 5"/>
    <property type="match status" value="1"/>
</dbReference>
<dbReference type="Gene3D" id="3.40.50.300">
    <property type="entry name" value="P-loop containing nucleotide triphosphate hydrolases"/>
    <property type="match status" value="1"/>
</dbReference>
<dbReference type="GO" id="GO:0033588">
    <property type="term" value="C:elongator holoenzyme complex"/>
    <property type="evidence" value="ECO:0007669"/>
    <property type="project" value="InterPro"/>
</dbReference>
<gene>
    <name evidence="10" type="ORF">O3M35_009429</name>
</gene>
<comment type="subcellular location">
    <subcellularLocation>
        <location evidence="2">Cytoplasm</location>
    </subcellularLocation>
    <subcellularLocation>
        <location evidence="1">Nucleus</location>
    </subcellularLocation>
</comment>
<dbReference type="GO" id="GO:0005829">
    <property type="term" value="C:cytosol"/>
    <property type="evidence" value="ECO:0007669"/>
    <property type="project" value="TreeGrafter"/>
</dbReference>
<protein>
    <recommendedName>
        <fullName evidence="5">Elongator complex protein 5</fullName>
    </recommendedName>
</protein>
<comment type="pathway">
    <text evidence="3">tRNA modification; 5-methoxycarbonylmethyl-2-thiouridine-tRNA biosynthesis.</text>
</comment>
<evidence type="ECO:0000256" key="4">
    <source>
        <dbReference type="ARBA" id="ARBA00009567"/>
    </source>
</evidence>
<dbReference type="CDD" id="cd19496">
    <property type="entry name" value="Elp5"/>
    <property type="match status" value="1"/>
</dbReference>
<evidence type="ECO:0000256" key="7">
    <source>
        <dbReference type="ARBA" id="ARBA00022694"/>
    </source>
</evidence>
<proteinExistence type="inferred from homology"/>
<feature type="compositionally biased region" description="Acidic residues" evidence="9">
    <location>
        <begin position="267"/>
        <end position="282"/>
    </location>
</feature>
<dbReference type="PANTHER" id="PTHR15641:SF1">
    <property type="entry name" value="ELONGATOR COMPLEX PROTEIN 5"/>
    <property type="match status" value="1"/>
</dbReference>
<evidence type="ECO:0000256" key="2">
    <source>
        <dbReference type="ARBA" id="ARBA00004496"/>
    </source>
</evidence>
<dbReference type="Proteomes" id="UP001461498">
    <property type="component" value="Unassembled WGS sequence"/>
</dbReference>
<accession>A0AAW1D2V9</accession>
<dbReference type="GO" id="GO:0000049">
    <property type="term" value="F:tRNA binding"/>
    <property type="evidence" value="ECO:0007669"/>
    <property type="project" value="TreeGrafter"/>
</dbReference>
<comment type="similarity">
    <text evidence="4">Belongs to the ELP5 family.</text>
</comment>
<evidence type="ECO:0000256" key="5">
    <source>
        <dbReference type="ARBA" id="ARBA00020264"/>
    </source>
</evidence>
<dbReference type="AlphaFoldDB" id="A0AAW1D2V9"/>
<dbReference type="EMBL" id="JAPXFL010000006">
    <property type="protein sequence ID" value="KAK9505348.1"/>
    <property type="molecule type" value="Genomic_DNA"/>
</dbReference>
<feature type="region of interest" description="Disordered" evidence="9">
    <location>
        <begin position="263"/>
        <end position="282"/>
    </location>
</feature>
<organism evidence="10 11">
    <name type="scientific">Rhynocoris fuscipes</name>
    <dbReference type="NCBI Taxonomy" id="488301"/>
    <lineage>
        <taxon>Eukaryota</taxon>
        <taxon>Metazoa</taxon>
        <taxon>Ecdysozoa</taxon>
        <taxon>Arthropoda</taxon>
        <taxon>Hexapoda</taxon>
        <taxon>Insecta</taxon>
        <taxon>Pterygota</taxon>
        <taxon>Neoptera</taxon>
        <taxon>Paraneoptera</taxon>
        <taxon>Hemiptera</taxon>
        <taxon>Heteroptera</taxon>
        <taxon>Panheteroptera</taxon>
        <taxon>Cimicomorpha</taxon>
        <taxon>Reduviidae</taxon>
        <taxon>Harpactorinae</taxon>
        <taxon>Harpactorini</taxon>
        <taxon>Rhynocoris</taxon>
    </lineage>
</organism>
<dbReference type="InterPro" id="IPR019519">
    <property type="entry name" value="Elp5"/>
</dbReference>
<reference evidence="10 11" key="1">
    <citation type="submission" date="2022-12" db="EMBL/GenBank/DDBJ databases">
        <title>Chromosome-level genome assembly of true bugs.</title>
        <authorList>
            <person name="Ma L."/>
            <person name="Li H."/>
        </authorList>
    </citation>
    <scope>NUCLEOTIDE SEQUENCE [LARGE SCALE GENOMIC DNA]</scope>
    <source>
        <strain evidence="10">Lab_2022b</strain>
    </source>
</reference>
<name>A0AAW1D2V9_9HEMI</name>
<comment type="caution">
    <text evidence="10">The sequence shown here is derived from an EMBL/GenBank/DDBJ whole genome shotgun (WGS) entry which is preliminary data.</text>
</comment>
<evidence type="ECO:0000256" key="1">
    <source>
        <dbReference type="ARBA" id="ARBA00004123"/>
    </source>
</evidence>
<evidence type="ECO:0000313" key="10">
    <source>
        <dbReference type="EMBL" id="KAK9505348.1"/>
    </source>
</evidence>
<evidence type="ECO:0000256" key="9">
    <source>
        <dbReference type="SAM" id="MobiDB-lite"/>
    </source>
</evidence>
<sequence>MILKQLLKGRHHSDFIVIKDNLNISASKLLKLFIENNLNRGNEVTFLMYENSTYNFTQLFASNKNFKAINCFDDPWNWLGEKESNKFEEISKNVESFQSNSLNVIVIDSFAYLLHQMDIRSLCLGFKAILDSNSETRRSQIITVLHSHCLPDESPEFKQINSIAKTVITLDYDERSSLSIASVEHRKSSGKISFEEYKCSLDDDGNFKFDIYKNKPKDSVTSEINPMDLTTFKLSLEDHEKETRSRVVLPYVKTEDKPSKIFYVPDANDDWDEEDPDDDLEI</sequence>
<keyword evidence="7" id="KW-0819">tRNA processing</keyword>
<dbReference type="GO" id="GO:0002098">
    <property type="term" value="P:tRNA wobble uridine modification"/>
    <property type="evidence" value="ECO:0007669"/>
    <property type="project" value="InterPro"/>
</dbReference>
<keyword evidence="6" id="KW-0963">Cytoplasm</keyword>
<keyword evidence="8" id="KW-0539">Nucleus</keyword>
<dbReference type="Pfam" id="PF10483">
    <property type="entry name" value="Elong_Iki1"/>
    <property type="match status" value="2"/>
</dbReference>
<dbReference type="GO" id="GO:0005634">
    <property type="term" value="C:nucleus"/>
    <property type="evidence" value="ECO:0007669"/>
    <property type="project" value="UniProtKB-SubCell"/>
</dbReference>
<keyword evidence="11" id="KW-1185">Reference proteome</keyword>
<dbReference type="InterPro" id="IPR027417">
    <property type="entry name" value="P-loop_NTPase"/>
</dbReference>
<evidence type="ECO:0000256" key="3">
    <source>
        <dbReference type="ARBA" id="ARBA00005043"/>
    </source>
</evidence>